<dbReference type="InterPro" id="IPR036196">
    <property type="entry name" value="Ptyr_pPase_sf"/>
</dbReference>
<dbReference type="PANTHER" id="PTHR43428:SF1">
    <property type="entry name" value="ARSENATE REDUCTASE"/>
    <property type="match status" value="1"/>
</dbReference>
<reference evidence="3" key="1">
    <citation type="journal article" date="2020" name="mSystems">
        <title>Genome- and Community-Level Interaction Insights into Carbon Utilization and Element Cycling Functions of Hydrothermarchaeota in Hydrothermal Sediment.</title>
        <authorList>
            <person name="Zhou Z."/>
            <person name="Liu Y."/>
            <person name="Xu W."/>
            <person name="Pan J."/>
            <person name="Luo Z.H."/>
            <person name="Li M."/>
        </authorList>
    </citation>
    <scope>NUCLEOTIDE SEQUENCE [LARGE SCALE GENOMIC DNA]</scope>
    <source>
        <strain evidence="3">SpSt-418</strain>
    </source>
</reference>
<dbReference type="AlphaFoldDB" id="A0A7C3PFM4"/>
<accession>A0A7C3PFM4</accession>
<feature type="domain" description="Phosphotyrosine protein phosphatase I" evidence="2">
    <location>
        <begin position="2"/>
        <end position="128"/>
    </location>
</feature>
<proteinExistence type="predicted"/>
<dbReference type="SMART" id="SM00226">
    <property type="entry name" value="LMWPc"/>
    <property type="match status" value="1"/>
</dbReference>
<dbReference type="SUPFAM" id="SSF52788">
    <property type="entry name" value="Phosphotyrosine protein phosphatases I"/>
    <property type="match status" value="1"/>
</dbReference>
<evidence type="ECO:0000256" key="1">
    <source>
        <dbReference type="ARBA" id="ARBA00022849"/>
    </source>
</evidence>
<name>A0A7C3PFM4_9CYAN</name>
<organism evidence="3">
    <name type="scientific">Oscillatoriales cyanobacterium SpSt-418</name>
    <dbReference type="NCBI Taxonomy" id="2282169"/>
    <lineage>
        <taxon>Bacteria</taxon>
        <taxon>Bacillati</taxon>
        <taxon>Cyanobacteriota</taxon>
        <taxon>Cyanophyceae</taxon>
        <taxon>Oscillatoriophycideae</taxon>
        <taxon>Oscillatoriales</taxon>
    </lineage>
</organism>
<dbReference type="Pfam" id="PF01451">
    <property type="entry name" value="LMWPc"/>
    <property type="match status" value="1"/>
</dbReference>
<sequence length="133" mass="15143">MKRVMFICSTNSIYSQIAEGFAKYLGVGIVWVTSSGLEASEVAPEAIKTMNEVGVDISRQTSKALSQFHPENFDIVISLCVSNPNLPPQWRTQERLEEWQLDNLTEKPALLSKVRDEIRERVIHLIESLYQPH</sequence>
<protein>
    <submittedName>
        <fullName evidence="3">ArsC family transcriptional regulator</fullName>
    </submittedName>
</protein>
<keyword evidence="1" id="KW-0059">Arsenical resistance</keyword>
<comment type="caution">
    <text evidence="3">The sequence shown here is derived from an EMBL/GenBank/DDBJ whole genome shotgun (WGS) entry which is preliminary data.</text>
</comment>
<evidence type="ECO:0000259" key="2">
    <source>
        <dbReference type="SMART" id="SM00226"/>
    </source>
</evidence>
<dbReference type="InterPro" id="IPR023485">
    <property type="entry name" value="Ptyr_pPase"/>
</dbReference>
<dbReference type="GO" id="GO:0046685">
    <property type="term" value="P:response to arsenic-containing substance"/>
    <property type="evidence" value="ECO:0007669"/>
    <property type="project" value="UniProtKB-KW"/>
</dbReference>
<dbReference type="Gene3D" id="3.40.50.2300">
    <property type="match status" value="1"/>
</dbReference>
<dbReference type="EMBL" id="DSRU01000191">
    <property type="protein sequence ID" value="HFM98655.1"/>
    <property type="molecule type" value="Genomic_DNA"/>
</dbReference>
<evidence type="ECO:0000313" key="3">
    <source>
        <dbReference type="EMBL" id="HFM98655.1"/>
    </source>
</evidence>
<gene>
    <name evidence="3" type="ORF">ENR64_13045</name>
</gene>
<dbReference type="PANTHER" id="PTHR43428">
    <property type="entry name" value="ARSENATE REDUCTASE"/>
    <property type="match status" value="1"/>
</dbReference>